<sequence length="92" mass="9766">MTKPVHISSLLITVRPDRLADVCAAIDAEEIAEVALQDPQGKIVVTLETDSEGQIMDALDRIQVLPGVANASLVFHQIDDAPDTELASMTGA</sequence>
<dbReference type="PANTHER" id="PTHR38603:SF1">
    <property type="entry name" value="CHAPERONE NAPD"/>
    <property type="match status" value="1"/>
</dbReference>
<keyword evidence="3 4" id="KW-0143">Chaperone</keyword>
<evidence type="ECO:0000256" key="2">
    <source>
        <dbReference type="ARBA" id="ARBA00022490"/>
    </source>
</evidence>
<accession>A0A6B0U725</accession>
<evidence type="ECO:0000256" key="1">
    <source>
        <dbReference type="ARBA" id="ARBA00004496"/>
    </source>
</evidence>
<evidence type="ECO:0000313" key="5">
    <source>
        <dbReference type="EMBL" id="MXU66661.1"/>
    </source>
</evidence>
<evidence type="ECO:0000256" key="4">
    <source>
        <dbReference type="HAMAP-Rule" id="MF_02200"/>
    </source>
</evidence>
<dbReference type="GO" id="GO:0005048">
    <property type="term" value="F:signal sequence binding"/>
    <property type="evidence" value="ECO:0007669"/>
    <property type="project" value="UniProtKB-UniRule"/>
</dbReference>
<proteinExistence type="inferred from homology"/>
<evidence type="ECO:0000313" key="6">
    <source>
        <dbReference type="Proteomes" id="UP000436016"/>
    </source>
</evidence>
<dbReference type="RefSeq" id="WP_160856329.1">
    <property type="nucleotide sequence ID" value="NZ_WUWG01000007.1"/>
</dbReference>
<evidence type="ECO:0000256" key="3">
    <source>
        <dbReference type="ARBA" id="ARBA00023186"/>
    </source>
</evidence>
<comment type="caution">
    <text evidence="5">The sequence shown here is derived from an EMBL/GenBank/DDBJ whole genome shotgun (WGS) entry which is preliminary data.</text>
</comment>
<dbReference type="EMBL" id="WUWG01000007">
    <property type="protein sequence ID" value="MXU66661.1"/>
    <property type="molecule type" value="Genomic_DNA"/>
</dbReference>
<dbReference type="InterPro" id="IPR005623">
    <property type="entry name" value="Chaperone_NapD_NO3_reduct"/>
</dbReference>
<dbReference type="Proteomes" id="UP000436016">
    <property type="component" value="Unassembled WGS sequence"/>
</dbReference>
<dbReference type="Pfam" id="PF03927">
    <property type="entry name" value="NapD"/>
    <property type="match status" value="1"/>
</dbReference>
<reference evidence="5 6" key="1">
    <citation type="submission" date="2019-12" db="EMBL/GenBank/DDBJ databases">
        <title>Strain KN286 was isolated from seawater, which was collected from Caroline Seamount in the tropical western Pacific.</title>
        <authorList>
            <person name="Wang Q."/>
        </authorList>
    </citation>
    <scope>NUCLEOTIDE SEQUENCE [LARGE SCALE GENOMIC DNA]</scope>
    <source>
        <strain evidence="5 6">KN286</strain>
    </source>
</reference>
<keyword evidence="6" id="KW-1185">Reference proteome</keyword>
<dbReference type="GO" id="GO:0005737">
    <property type="term" value="C:cytoplasm"/>
    <property type="evidence" value="ECO:0007669"/>
    <property type="project" value="UniProtKB-SubCell"/>
</dbReference>
<dbReference type="PANTHER" id="PTHR38603">
    <property type="entry name" value="CHAPERONE NAPD"/>
    <property type="match status" value="1"/>
</dbReference>
<comment type="subcellular location">
    <subcellularLocation>
        <location evidence="1 4">Cytoplasm</location>
    </subcellularLocation>
</comment>
<protein>
    <recommendedName>
        <fullName evidence="4">Chaperone NapD</fullName>
    </recommendedName>
    <alternativeName>
        <fullName evidence="4">NapA signal peptide-binding chaperone NapD</fullName>
    </alternativeName>
</protein>
<organism evidence="5 6">
    <name type="scientific">Oceanomicrobium pacificus</name>
    <dbReference type="NCBI Taxonomy" id="2692916"/>
    <lineage>
        <taxon>Bacteria</taxon>
        <taxon>Pseudomonadati</taxon>
        <taxon>Pseudomonadota</taxon>
        <taxon>Alphaproteobacteria</taxon>
        <taxon>Rhodobacterales</taxon>
        <taxon>Paracoccaceae</taxon>
        <taxon>Oceanomicrobium</taxon>
    </lineage>
</organism>
<comment type="subunit">
    <text evidence="4">Interacts with the cytoplasmic NapA precursor.</text>
</comment>
<dbReference type="GO" id="GO:0051224">
    <property type="term" value="P:negative regulation of protein transport"/>
    <property type="evidence" value="ECO:0007669"/>
    <property type="project" value="UniProtKB-UniRule"/>
</dbReference>
<keyword evidence="2 4" id="KW-0963">Cytoplasm</keyword>
<dbReference type="HAMAP" id="MF_02200">
    <property type="entry name" value="NapD"/>
    <property type="match status" value="1"/>
</dbReference>
<dbReference type="AlphaFoldDB" id="A0A6B0U725"/>
<comment type="function">
    <text evidence="4">Chaperone for NapA, the catalytic subunit of the periplasmic nitrate reductase. It binds directly and specifically to the twin-arginine signal peptide of NapA, preventing premature interaction with the Tat translocase and premature export.</text>
</comment>
<name>A0A6B0U725_9RHOB</name>
<dbReference type="Gene3D" id="3.30.70.920">
    <property type="match status" value="1"/>
</dbReference>
<comment type="similarity">
    <text evidence="4">Belongs to the NapD family.</text>
</comment>
<gene>
    <name evidence="4" type="primary">napD</name>
    <name evidence="5" type="ORF">GSH16_14525</name>
</gene>